<proteinExistence type="predicted"/>
<comment type="caution">
    <text evidence="1">The sequence shown here is derived from an EMBL/GenBank/DDBJ whole genome shotgun (WGS) entry which is preliminary data.</text>
</comment>
<organism evidence="1 2">
    <name type="scientific">Catharanthus roseus</name>
    <name type="common">Madagascar periwinkle</name>
    <name type="synonym">Vinca rosea</name>
    <dbReference type="NCBI Taxonomy" id="4058"/>
    <lineage>
        <taxon>Eukaryota</taxon>
        <taxon>Viridiplantae</taxon>
        <taxon>Streptophyta</taxon>
        <taxon>Embryophyta</taxon>
        <taxon>Tracheophyta</taxon>
        <taxon>Spermatophyta</taxon>
        <taxon>Magnoliopsida</taxon>
        <taxon>eudicotyledons</taxon>
        <taxon>Gunneridae</taxon>
        <taxon>Pentapetalae</taxon>
        <taxon>asterids</taxon>
        <taxon>lamiids</taxon>
        <taxon>Gentianales</taxon>
        <taxon>Apocynaceae</taxon>
        <taxon>Rauvolfioideae</taxon>
        <taxon>Vinceae</taxon>
        <taxon>Catharanthinae</taxon>
        <taxon>Catharanthus</taxon>
    </lineage>
</organism>
<name>A0ACC0A1S8_CATRO</name>
<dbReference type="Proteomes" id="UP001060085">
    <property type="component" value="Linkage Group LG07"/>
</dbReference>
<keyword evidence="2" id="KW-1185">Reference proteome</keyword>
<reference evidence="2" key="1">
    <citation type="journal article" date="2023" name="Nat. Plants">
        <title>Single-cell RNA sequencing provides a high-resolution roadmap for understanding the multicellular compartmentation of specialized metabolism.</title>
        <authorList>
            <person name="Sun S."/>
            <person name="Shen X."/>
            <person name="Li Y."/>
            <person name="Li Y."/>
            <person name="Wang S."/>
            <person name="Li R."/>
            <person name="Zhang H."/>
            <person name="Shen G."/>
            <person name="Guo B."/>
            <person name="Wei J."/>
            <person name="Xu J."/>
            <person name="St-Pierre B."/>
            <person name="Chen S."/>
            <person name="Sun C."/>
        </authorList>
    </citation>
    <scope>NUCLEOTIDE SEQUENCE [LARGE SCALE GENOMIC DNA]</scope>
</reference>
<gene>
    <name evidence="1" type="ORF">M9H77_31387</name>
</gene>
<sequence length="319" mass="35528">MFLYSLNAGTPLDISYSNISTIRTNGFSSADMPPLDNKQPAWKPYLYRGKQRILFTIHETVHAAMYDRDEIPDSISISGQVNCRAELEGLPDVSFPLSGLESARVELLSFHPCAQVPEHSGDKHAITFSPPLGNFVLMRYQACCSSGPPIKGFYQLSMVSENEGAFLFKLRLMDGYRAPLSLEFCTVTMPFPRRRVVSFDGTPSIGTVSTTERSVEWKIIVSGRGVSGKSIEATFPGTIKFAPWQTQRFPSGSVPANVDDEDSDFETESANNMLNVEDFLMEKMNKDLQAVDLEEPFCWQAYSYAKVCSLLLLPLDLIS</sequence>
<dbReference type="EMBL" id="CM044707">
    <property type="protein sequence ID" value="KAI5654200.1"/>
    <property type="molecule type" value="Genomic_DNA"/>
</dbReference>
<evidence type="ECO:0000313" key="1">
    <source>
        <dbReference type="EMBL" id="KAI5654200.1"/>
    </source>
</evidence>
<accession>A0ACC0A1S8</accession>
<protein>
    <submittedName>
        <fullName evidence="1">Uncharacterized protein</fullName>
    </submittedName>
</protein>
<evidence type="ECO:0000313" key="2">
    <source>
        <dbReference type="Proteomes" id="UP001060085"/>
    </source>
</evidence>